<dbReference type="InterPro" id="IPR007624">
    <property type="entry name" value="RNA_pol_sigma70_r3"/>
</dbReference>
<dbReference type="EMBL" id="JBHRRZ010000040">
    <property type="protein sequence ID" value="MFC2950087.1"/>
    <property type="molecule type" value="Genomic_DNA"/>
</dbReference>
<dbReference type="Pfam" id="PF04542">
    <property type="entry name" value="Sigma70_r2"/>
    <property type="match status" value="1"/>
</dbReference>
<dbReference type="SUPFAM" id="SSF88659">
    <property type="entry name" value="Sigma3 and sigma4 domains of RNA polymerase sigma factors"/>
    <property type="match status" value="2"/>
</dbReference>
<evidence type="ECO:0000256" key="2">
    <source>
        <dbReference type="ARBA" id="ARBA00023082"/>
    </source>
</evidence>
<dbReference type="InterPro" id="IPR000943">
    <property type="entry name" value="RNA_pol_sigma70"/>
</dbReference>
<dbReference type="NCBIfam" id="NF005413">
    <property type="entry name" value="PRK06986.1"/>
    <property type="match status" value="1"/>
</dbReference>
<gene>
    <name evidence="6" type="ORF">ACFODW_17330</name>
</gene>
<evidence type="ECO:0000313" key="7">
    <source>
        <dbReference type="Proteomes" id="UP001595387"/>
    </source>
</evidence>
<evidence type="ECO:0000256" key="4">
    <source>
        <dbReference type="ARBA" id="ARBA00023163"/>
    </source>
</evidence>
<dbReference type="PIRSF" id="PIRSF000770">
    <property type="entry name" value="RNA_pol_sigma-SigE/K"/>
    <property type="match status" value="1"/>
</dbReference>
<dbReference type="NCBIfam" id="TIGR02937">
    <property type="entry name" value="sigma70-ECF"/>
    <property type="match status" value="1"/>
</dbReference>
<keyword evidence="4" id="KW-0804">Transcription</keyword>
<proteinExistence type="predicted"/>
<dbReference type="Gene3D" id="1.20.140.160">
    <property type="match status" value="1"/>
</dbReference>
<dbReference type="Pfam" id="PF04545">
    <property type="entry name" value="Sigma70_r4"/>
    <property type="match status" value="1"/>
</dbReference>
<dbReference type="Pfam" id="PF04539">
    <property type="entry name" value="Sigma70_r3"/>
    <property type="match status" value="1"/>
</dbReference>
<dbReference type="RefSeq" id="WP_390308077.1">
    <property type="nucleotide sequence ID" value="NZ_JBHRRZ010000040.1"/>
</dbReference>
<accession>A0ABV7AAD8</accession>
<dbReference type="NCBIfam" id="TIGR02479">
    <property type="entry name" value="FliA_WhiG"/>
    <property type="match status" value="1"/>
</dbReference>
<evidence type="ECO:0000313" key="6">
    <source>
        <dbReference type="EMBL" id="MFC2950087.1"/>
    </source>
</evidence>
<organism evidence="6 7">
    <name type="scientific">Virgibacillus sediminis</name>
    <dbReference type="NCBI Taxonomy" id="202260"/>
    <lineage>
        <taxon>Bacteria</taxon>
        <taxon>Bacillati</taxon>
        <taxon>Bacillota</taxon>
        <taxon>Bacilli</taxon>
        <taxon>Bacillales</taxon>
        <taxon>Bacillaceae</taxon>
        <taxon>Virgibacillus</taxon>
    </lineage>
</organism>
<dbReference type="PRINTS" id="PR00046">
    <property type="entry name" value="SIGMA70FCT"/>
</dbReference>
<dbReference type="Gene3D" id="1.10.1740.10">
    <property type="match status" value="1"/>
</dbReference>
<evidence type="ECO:0000259" key="5">
    <source>
        <dbReference type="PROSITE" id="PS00716"/>
    </source>
</evidence>
<keyword evidence="3" id="KW-0238">DNA-binding</keyword>
<dbReference type="SUPFAM" id="SSF88946">
    <property type="entry name" value="Sigma2 domain of RNA polymerase sigma factors"/>
    <property type="match status" value="1"/>
</dbReference>
<name>A0ABV7AAD8_9BACI</name>
<keyword evidence="2" id="KW-0731">Sigma factor</keyword>
<dbReference type="CDD" id="cd06171">
    <property type="entry name" value="Sigma70_r4"/>
    <property type="match status" value="1"/>
</dbReference>
<keyword evidence="7" id="KW-1185">Reference proteome</keyword>
<dbReference type="InterPro" id="IPR012845">
    <property type="entry name" value="RNA_pol_sigma_FliA_WhiG"/>
</dbReference>
<dbReference type="PANTHER" id="PTHR30385:SF7">
    <property type="entry name" value="RNA POLYMERASE SIGMA FACTOR FLIA"/>
    <property type="match status" value="1"/>
</dbReference>
<protein>
    <submittedName>
        <fullName evidence="6">FliA/WhiG family RNA polymerase sigma factor</fullName>
    </submittedName>
</protein>
<dbReference type="InterPro" id="IPR007630">
    <property type="entry name" value="RNA_pol_sigma70_r4"/>
</dbReference>
<dbReference type="NCBIfam" id="NF005809">
    <property type="entry name" value="PRK07670.1"/>
    <property type="match status" value="1"/>
</dbReference>
<evidence type="ECO:0000256" key="1">
    <source>
        <dbReference type="ARBA" id="ARBA00023015"/>
    </source>
</evidence>
<dbReference type="Proteomes" id="UP001595387">
    <property type="component" value="Unassembled WGS sequence"/>
</dbReference>
<sequence>MKMNDSSNEQKLWDAWVNRADEQAANDLIQNYMYLVNFHVERIASHLPGNVDRNDITSFGMAGLYDALQKFELDRNLKFDTYASFRIRGAIMDGLRKEDWLPRSLREKAKKIEQYSNELEQRYQRAPTSEEIAGRAGMTATEVESITKDALFAHVFSLEDKSHNGGQEMKEGIGYTIADNEAGRPQEQLLMNEWKTELAEGIRSLNEKEQLVISLFYHEELTFTEIGNVLGLTTSRISQIHKKAVFKLKTTLEKINVLD</sequence>
<reference evidence="7" key="1">
    <citation type="journal article" date="2019" name="Int. J. Syst. Evol. Microbiol.">
        <title>The Global Catalogue of Microorganisms (GCM) 10K type strain sequencing project: providing services to taxonomists for standard genome sequencing and annotation.</title>
        <authorList>
            <consortium name="The Broad Institute Genomics Platform"/>
            <consortium name="The Broad Institute Genome Sequencing Center for Infectious Disease"/>
            <person name="Wu L."/>
            <person name="Ma J."/>
        </authorList>
    </citation>
    <scope>NUCLEOTIDE SEQUENCE [LARGE SCALE GENOMIC DNA]</scope>
    <source>
        <strain evidence="7">KCTC 13193</strain>
    </source>
</reference>
<dbReference type="InterPro" id="IPR007627">
    <property type="entry name" value="RNA_pol_sigma70_r2"/>
</dbReference>
<comment type="caution">
    <text evidence="6">The sequence shown here is derived from an EMBL/GenBank/DDBJ whole genome shotgun (WGS) entry which is preliminary data.</text>
</comment>
<dbReference type="PANTHER" id="PTHR30385">
    <property type="entry name" value="SIGMA FACTOR F FLAGELLAR"/>
    <property type="match status" value="1"/>
</dbReference>
<dbReference type="PROSITE" id="PS00716">
    <property type="entry name" value="SIGMA70_2"/>
    <property type="match status" value="1"/>
</dbReference>
<evidence type="ECO:0000256" key="3">
    <source>
        <dbReference type="ARBA" id="ARBA00023125"/>
    </source>
</evidence>
<dbReference type="InterPro" id="IPR014284">
    <property type="entry name" value="RNA_pol_sigma-70_dom"/>
</dbReference>
<dbReference type="InterPro" id="IPR013324">
    <property type="entry name" value="RNA_pol_sigma_r3/r4-like"/>
</dbReference>
<dbReference type="InterPro" id="IPR013325">
    <property type="entry name" value="RNA_pol_sigma_r2"/>
</dbReference>
<feature type="domain" description="RNA polymerase sigma-70" evidence="5">
    <location>
        <begin position="222"/>
        <end position="248"/>
    </location>
</feature>
<keyword evidence="1" id="KW-0805">Transcription regulation</keyword>